<feature type="compositionally biased region" description="Polar residues" evidence="1">
    <location>
        <begin position="263"/>
        <end position="280"/>
    </location>
</feature>
<feature type="compositionally biased region" description="Low complexity" evidence="1">
    <location>
        <begin position="283"/>
        <end position="304"/>
    </location>
</feature>
<gene>
    <name evidence="4" type="ORF">LIER_11239</name>
</gene>
<dbReference type="Gene3D" id="1.25.10.10">
    <property type="entry name" value="Leucine-rich Repeat Variant"/>
    <property type="match status" value="1"/>
</dbReference>
<organism evidence="4 5">
    <name type="scientific">Lithospermum erythrorhizon</name>
    <name type="common">Purple gromwell</name>
    <name type="synonym">Lithospermum officinale var. erythrorhizon</name>
    <dbReference type="NCBI Taxonomy" id="34254"/>
    <lineage>
        <taxon>Eukaryota</taxon>
        <taxon>Viridiplantae</taxon>
        <taxon>Streptophyta</taxon>
        <taxon>Embryophyta</taxon>
        <taxon>Tracheophyta</taxon>
        <taxon>Spermatophyta</taxon>
        <taxon>Magnoliopsida</taxon>
        <taxon>eudicotyledons</taxon>
        <taxon>Gunneridae</taxon>
        <taxon>Pentapetalae</taxon>
        <taxon>asterids</taxon>
        <taxon>lamiids</taxon>
        <taxon>Boraginales</taxon>
        <taxon>Boraginaceae</taxon>
        <taxon>Boraginoideae</taxon>
        <taxon>Lithospermeae</taxon>
        <taxon>Lithospermum</taxon>
    </lineage>
</organism>
<keyword evidence="4" id="KW-0808">Transferase</keyword>
<dbReference type="AlphaFoldDB" id="A0AAV3PRN4"/>
<dbReference type="Pfam" id="PF12295">
    <property type="entry name" value="Symplekin_C"/>
    <property type="match status" value="1"/>
</dbReference>
<dbReference type="InterPro" id="IPR011989">
    <property type="entry name" value="ARM-like"/>
</dbReference>
<evidence type="ECO:0000313" key="5">
    <source>
        <dbReference type="Proteomes" id="UP001454036"/>
    </source>
</evidence>
<dbReference type="SUPFAM" id="SSF48371">
    <property type="entry name" value="ARM repeat"/>
    <property type="match status" value="1"/>
</dbReference>
<evidence type="ECO:0000256" key="1">
    <source>
        <dbReference type="SAM" id="MobiDB-lite"/>
    </source>
</evidence>
<dbReference type="InterPro" id="IPR016024">
    <property type="entry name" value="ARM-type_fold"/>
</dbReference>
<dbReference type="PANTHER" id="PTHR47184:SF3">
    <property type="entry name" value="PHOSPHATIDYLINOSITOL 3-AND 4-KINASE FAMILY PROTEIN-RELATED"/>
    <property type="match status" value="1"/>
</dbReference>
<dbReference type="EMBL" id="BAABME010002068">
    <property type="protein sequence ID" value="GAA0152868.1"/>
    <property type="molecule type" value="Genomic_DNA"/>
</dbReference>
<proteinExistence type="predicted"/>
<feature type="compositionally biased region" description="Basic and acidic residues" evidence="1">
    <location>
        <begin position="305"/>
        <end position="322"/>
    </location>
</feature>
<accession>A0AAV3PRN4</accession>
<name>A0AAV3PRN4_LITER</name>
<feature type="region of interest" description="Disordered" evidence="1">
    <location>
        <begin position="263"/>
        <end position="334"/>
    </location>
</feature>
<dbReference type="InterPro" id="IPR032460">
    <property type="entry name" value="Symplekin/Pta1_N"/>
</dbReference>
<feature type="domain" description="Symplekin C-terminal" evidence="3">
    <location>
        <begin position="879"/>
        <end position="1057"/>
    </location>
</feature>
<dbReference type="InterPro" id="IPR022075">
    <property type="entry name" value="Symplekin_C"/>
</dbReference>
<comment type="caution">
    <text evidence="4">The sequence shown here is derived from an EMBL/GenBank/DDBJ whole genome shotgun (WGS) entry which is preliminary data.</text>
</comment>
<keyword evidence="5" id="KW-1185">Reference proteome</keyword>
<dbReference type="PANTHER" id="PTHR47184">
    <property type="entry name" value="PHOSPHATIDYLINOSITOL 3-AND 4-KINASE FAMILY PROTEIN-RELATED"/>
    <property type="match status" value="1"/>
</dbReference>
<dbReference type="Proteomes" id="UP001454036">
    <property type="component" value="Unassembled WGS sequence"/>
</dbReference>
<evidence type="ECO:0000259" key="2">
    <source>
        <dbReference type="Pfam" id="PF11935"/>
    </source>
</evidence>
<reference evidence="4 5" key="1">
    <citation type="submission" date="2024-01" db="EMBL/GenBank/DDBJ databases">
        <title>The complete chloroplast genome sequence of Lithospermum erythrorhizon: insights into the phylogenetic relationship among Boraginaceae species and the maternal lineages of purple gromwells.</title>
        <authorList>
            <person name="Okada T."/>
            <person name="Watanabe K."/>
        </authorList>
    </citation>
    <scope>NUCLEOTIDE SEQUENCE [LARGE SCALE GENOMIC DNA]</scope>
</reference>
<dbReference type="Pfam" id="PF11935">
    <property type="entry name" value="SYMPK_PTA1_N"/>
    <property type="match status" value="1"/>
</dbReference>
<evidence type="ECO:0000259" key="3">
    <source>
        <dbReference type="Pfam" id="PF12295"/>
    </source>
</evidence>
<protein>
    <submittedName>
        <fullName evidence="4">Kinase</fullName>
    </submittedName>
</protein>
<dbReference type="GO" id="GO:0016301">
    <property type="term" value="F:kinase activity"/>
    <property type="evidence" value="ECO:0007669"/>
    <property type="project" value="UniProtKB-KW"/>
</dbReference>
<feature type="domain" description="Symplekin/Pta1 N-terminal" evidence="2">
    <location>
        <begin position="27"/>
        <end position="98"/>
    </location>
</feature>
<evidence type="ECO:0000313" key="4">
    <source>
        <dbReference type="EMBL" id="GAA0152868.1"/>
    </source>
</evidence>
<keyword evidence="4" id="KW-0418">Kinase</keyword>
<sequence>MIVKCFFLSEVLEHFELYCVWTDVGVSLATIARKRPVLYSNVLSALFEFNSIFDVSKGGHTVSIQYSVRTALLGFLKCTHPMIMESREKLLKVLRAMNAGEAAEHVIRQVEKMMRNYQRASRDSQPNKDEQVLDCTASMNLIKKRPLPSDSEDLSTNNDIASKRTRYLVNHVAPSFDDSGLNHVNGVSPEISLLDNELTPIEQMVAMIGRFVAAGEEGVKSLEVVMSTVQPDMLADIVITNMKHLPMHPLPLNTIGNLSLNQSNDSSGAAHSVRSVSSPIPVQMPVTSSQISSSSDMSTSVDPTSDSKRDPRRDPRRLDPRRSAAPVGVNNDNFGSAFEFPPNSMTELNTSTVQPVPLGPDENAPPIHSVPSTPTPEIKMDMQVPKIEFETKTSYSTEAHGSAITVPEEEIKKEENEKSVLHMEVKESLEGVVSSASQVEEGRVEEVSDIIVVEELYSPSVEETELSPEISNIEASEDACVDFPMLPTYVELTEQNQRNIEKMAVERIIDPEKNLRGTACKDTRTVLLARLAIQIVDDADLVELIQTHIISDYKQKGHELVLGVLYHLHTLMESDLVENSSSSACVYEKFLVGVVKLLLDALPATDKSLSRLLSEVPWLPDSVMRLLEDLCSQIHSVKDGHDGDRVTQGLGAVWSLILARPHNREGLLDIALKCAAHPKDDIRTKAIRLVANKLYVLSYISGRIEEFARSKFLLAIDPPGLDKERSQCGTIEQRTEREIGSQETSISGSQVSELAVSEDDCVKTAQLDFQSDSSMTFGQAQSLISLYFALCTKRPSLLQLVFESFGFAPKPVKQAVIRHIPILIRAVGSSYSDLLRIISDPPSGSESLLTQVLYILSEDATLSDLIPTVKHLYETKLKDATILIPVLSSFSKSEVLPIFPRLVDLPLDKFQTALDRILQGTAHSGPALTPAEVLVAIHDIKPEKDGLPLKKITEVCSACFEQRTVFTQQVLAKALNQMVDQTPLPLLFMRTVIQAIDAFPTLVDFVMEILSKLISRQVWRMPKLWVGFLKCISQTQPHSFPVLLQLPPPQLESSLNKYPNLRSSLASFASQPSVKNDLSRSTLEVLGLLMVRQYHDCYGPLSADESTWWHILRCYTDGCTSSVRLVFSEHKLSAVHDMEPFRKLMLQEAMLIQLFADVS</sequence>